<dbReference type="GO" id="GO:0046872">
    <property type="term" value="F:metal ion binding"/>
    <property type="evidence" value="ECO:0007669"/>
    <property type="project" value="UniProtKB-KW"/>
</dbReference>
<dbReference type="Gene3D" id="3.90.850.10">
    <property type="entry name" value="Fumarylacetoacetase-like, C-terminal domain"/>
    <property type="match status" value="1"/>
</dbReference>
<name>A0A2A9ERH8_9MICO</name>
<evidence type="ECO:0000313" key="5">
    <source>
        <dbReference type="Proteomes" id="UP000222106"/>
    </source>
</evidence>
<evidence type="ECO:0000256" key="2">
    <source>
        <dbReference type="ARBA" id="ARBA00022723"/>
    </source>
</evidence>
<accession>A0A2A9ERH8</accession>
<proteinExistence type="inferred from homology"/>
<dbReference type="EMBL" id="PDJI01000004">
    <property type="protein sequence ID" value="PFG41186.1"/>
    <property type="molecule type" value="Genomic_DNA"/>
</dbReference>
<keyword evidence="2" id="KW-0479">Metal-binding</keyword>
<protein>
    <submittedName>
        <fullName evidence="4">Acylpyruvate hydrolase</fullName>
    </submittedName>
</protein>
<dbReference type="OrthoDB" id="9805307at2"/>
<evidence type="ECO:0000313" key="4">
    <source>
        <dbReference type="EMBL" id="PFG41186.1"/>
    </source>
</evidence>
<organism evidence="4 5">
    <name type="scientific">Georgenia soli</name>
    <dbReference type="NCBI Taxonomy" id="638953"/>
    <lineage>
        <taxon>Bacteria</taxon>
        <taxon>Bacillati</taxon>
        <taxon>Actinomycetota</taxon>
        <taxon>Actinomycetes</taxon>
        <taxon>Micrococcales</taxon>
        <taxon>Bogoriellaceae</taxon>
        <taxon>Georgenia</taxon>
    </lineage>
</organism>
<feature type="domain" description="Fumarylacetoacetase-like C-terminal" evidence="3">
    <location>
        <begin position="67"/>
        <end position="267"/>
    </location>
</feature>
<dbReference type="GO" id="GO:0016853">
    <property type="term" value="F:isomerase activity"/>
    <property type="evidence" value="ECO:0007669"/>
    <property type="project" value="UniProtKB-ARBA"/>
</dbReference>
<gene>
    <name evidence="4" type="ORF">ATJ97_3734</name>
</gene>
<evidence type="ECO:0000256" key="1">
    <source>
        <dbReference type="ARBA" id="ARBA00010211"/>
    </source>
</evidence>
<dbReference type="Proteomes" id="UP000222106">
    <property type="component" value="Unassembled WGS sequence"/>
</dbReference>
<comment type="caution">
    <text evidence="4">The sequence shown here is derived from an EMBL/GenBank/DDBJ whole genome shotgun (WGS) entry which is preliminary data.</text>
</comment>
<dbReference type="PANTHER" id="PTHR42796:SF4">
    <property type="entry name" value="FUMARYLACETOACETATE HYDROLASE DOMAIN-CONTAINING PROTEIN 2A"/>
    <property type="match status" value="1"/>
</dbReference>
<dbReference type="GO" id="GO:0016787">
    <property type="term" value="F:hydrolase activity"/>
    <property type="evidence" value="ECO:0007669"/>
    <property type="project" value="UniProtKB-KW"/>
</dbReference>
<dbReference type="InterPro" id="IPR011234">
    <property type="entry name" value="Fumarylacetoacetase-like_C"/>
</dbReference>
<dbReference type="InterPro" id="IPR036663">
    <property type="entry name" value="Fumarylacetoacetase_C_sf"/>
</dbReference>
<dbReference type="AlphaFoldDB" id="A0A2A9ERH8"/>
<reference evidence="4 5" key="1">
    <citation type="submission" date="2017-10" db="EMBL/GenBank/DDBJ databases">
        <title>Sequencing the genomes of 1000 actinobacteria strains.</title>
        <authorList>
            <person name="Klenk H.-P."/>
        </authorList>
    </citation>
    <scope>NUCLEOTIDE SEQUENCE [LARGE SCALE GENOMIC DNA]</scope>
    <source>
        <strain evidence="4 5">DSM 21838</strain>
    </source>
</reference>
<keyword evidence="5" id="KW-1185">Reference proteome</keyword>
<comment type="similarity">
    <text evidence="1">Belongs to the FAH family.</text>
</comment>
<keyword evidence="4" id="KW-0378">Hydrolase</keyword>
<dbReference type="InterPro" id="IPR051121">
    <property type="entry name" value="FAH"/>
</dbReference>
<dbReference type="PANTHER" id="PTHR42796">
    <property type="entry name" value="FUMARYLACETOACETATE HYDROLASE DOMAIN-CONTAINING PROTEIN 2A-RELATED"/>
    <property type="match status" value="1"/>
</dbReference>
<sequence length="287" mass="30464">MKLTTLRTASGTVAARVDGVKAVELTGFTDVADLLRRGDLTAVAGATGPEHDLATADLAPVVTTPGKIVCVGLNYRNHILEMGRELPEYPTLFTKFPESLIGPREPIQVPPESDKIDWEGELAVVVGKSVRRADAAQAEAAIAGYTIMNDITMRDYQYRSPQWFQGKAWESSTPLGPVLVTPDELPADAELVTRLDGEEMQRTRIDDLVFDAVALVRYISTIFTLNPGDVIATGTPGGVGHARKPGRYISPGQTVSVSIDGIGEVVNVAVAENVAGAAEKSPATVGA</sequence>
<evidence type="ECO:0000259" key="3">
    <source>
        <dbReference type="Pfam" id="PF01557"/>
    </source>
</evidence>
<dbReference type="Pfam" id="PF01557">
    <property type="entry name" value="FAA_hydrolase"/>
    <property type="match status" value="1"/>
</dbReference>
<dbReference type="GO" id="GO:0019752">
    <property type="term" value="P:carboxylic acid metabolic process"/>
    <property type="evidence" value="ECO:0007669"/>
    <property type="project" value="UniProtKB-ARBA"/>
</dbReference>
<keyword evidence="4" id="KW-0670">Pyruvate</keyword>
<dbReference type="SUPFAM" id="SSF56529">
    <property type="entry name" value="FAH"/>
    <property type="match status" value="1"/>
</dbReference>
<dbReference type="FunFam" id="3.90.850.10:FF:000002">
    <property type="entry name" value="2-hydroxyhepta-2,4-diene-1,7-dioate isomerase"/>
    <property type="match status" value="1"/>
</dbReference>
<dbReference type="RefSeq" id="WP_098484984.1">
    <property type="nucleotide sequence ID" value="NZ_PDJI01000004.1"/>
</dbReference>